<dbReference type="Pfam" id="PF01636">
    <property type="entry name" value="APH"/>
    <property type="match status" value="1"/>
</dbReference>
<evidence type="ECO:0000259" key="1">
    <source>
        <dbReference type="Pfam" id="PF01636"/>
    </source>
</evidence>
<protein>
    <recommendedName>
        <fullName evidence="1">Aminoglycoside phosphotransferase domain-containing protein</fullName>
    </recommendedName>
</protein>
<dbReference type="Gene3D" id="3.90.1200.10">
    <property type="match status" value="1"/>
</dbReference>
<organism evidence="2 3">
    <name type="scientific">[Bacteroides] pectinophilus ATCC 43243</name>
    <dbReference type="NCBI Taxonomy" id="483218"/>
    <lineage>
        <taxon>Bacteria</taxon>
        <taxon>Bacillati</taxon>
        <taxon>Bacillota</taxon>
        <taxon>Clostridia</taxon>
        <taxon>Eubacteriales</taxon>
    </lineage>
</organism>
<dbReference type="eggNOG" id="COG0510">
    <property type="taxonomic scope" value="Bacteria"/>
</dbReference>
<dbReference type="AlphaFoldDB" id="B7AU63"/>
<dbReference type="GO" id="GO:0004672">
    <property type="term" value="F:protein kinase activity"/>
    <property type="evidence" value="ECO:0007669"/>
    <property type="project" value="InterPro"/>
</dbReference>
<dbReference type="PROSITE" id="PS00109">
    <property type="entry name" value="PROTEIN_KINASE_TYR"/>
    <property type="match status" value="1"/>
</dbReference>
<dbReference type="EMBL" id="ABVQ01000037">
    <property type="protein sequence ID" value="EEC55754.1"/>
    <property type="molecule type" value="Genomic_DNA"/>
</dbReference>
<reference evidence="2 3" key="1">
    <citation type="submission" date="2008-11" db="EMBL/GenBank/DDBJ databases">
        <title>Draft genome sequence of Bacteroides pectinophilus (ATCC 43243).</title>
        <authorList>
            <person name="Sudarsanam P."/>
            <person name="Ley R."/>
            <person name="Guruge J."/>
            <person name="Turnbaugh P.J."/>
            <person name="Mahowald M."/>
            <person name="Liep D."/>
            <person name="Gordon J."/>
        </authorList>
    </citation>
    <scope>NUCLEOTIDE SEQUENCE [LARGE SCALE GENOMIC DNA]</scope>
    <source>
        <strain evidence="2 3">ATCC 43243</strain>
    </source>
</reference>
<dbReference type="Proteomes" id="UP000003136">
    <property type="component" value="Unassembled WGS sequence"/>
</dbReference>
<accession>B7AU63</accession>
<reference evidence="2 3" key="2">
    <citation type="submission" date="2008-11" db="EMBL/GenBank/DDBJ databases">
        <authorList>
            <person name="Fulton L."/>
            <person name="Clifton S."/>
            <person name="Fulton B."/>
            <person name="Xu J."/>
            <person name="Minx P."/>
            <person name="Pepin K.H."/>
            <person name="Johnson M."/>
            <person name="Bhonagiri V."/>
            <person name="Nash W.E."/>
            <person name="Mardis E.R."/>
            <person name="Wilson R.K."/>
        </authorList>
    </citation>
    <scope>NUCLEOTIDE SEQUENCE [LARGE SCALE GENOMIC DNA]</scope>
    <source>
        <strain evidence="2 3">ATCC 43243</strain>
    </source>
</reference>
<dbReference type="InterPro" id="IPR008266">
    <property type="entry name" value="Tyr_kinase_AS"/>
</dbReference>
<proteinExistence type="predicted"/>
<evidence type="ECO:0000313" key="3">
    <source>
        <dbReference type="Proteomes" id="UP000003136"/>
    </source>
</evidence>
<keyword evidence="3" id="KW-1185">Reference proteome</keyword>
<feature type="domain" description="Aminoglycoside phosphotransferase" evidence="1">
    <location>
        <begin position="43"/>
        <end position="204"/>
    </location>
</feature>
<sequence>MKFDNCISKGKLKSVYLKDGKAIKVFDKKYNKSDVLYEALNTSRVEDAKADVPKLLSVDVIDGQWCITSEYVEGSTLAELMKAHPKKMDTYLQQMVDLQLSIHSKRNPLMIRLKDKLIRQINDLDCIDSTKKYEILTRLNGMHEHSKLCHGDFSPENIIVTKSGKLVAVDWVHATQGNASADVARTYLLLALNDIAVADRYLDIFCAKSGTAKNYVQNWLPIVAAAQLDKKRPEEKELLTKWIDVVNFE</sequence>
<evidence type="ECO:0000313" key="2">
    <source>
        <dbReference type="EMBL" id="EEC55754.1"/>
    </source>
</evidence>
<dbReference type="HOGENOM" id="CLU_083624_1_0_9"/>
<comment type="caution">
    <text evidence="2">The sequence shown here is derived from an EMBL/GenBank/DDBJ whole genome shotgun (WGS) entry which is preliminary data.</text>
</comment>
<gene>
    <name evidence="2" type="ORF">BACPEC_02252</name>
</gene>
<dbReference type="SUPFAM" id="SSF56112">
    <property type="entry name" value="Protein kinase-like (PK-like)"/>
    <property type="match status" value="1"/>
</dbReference>
<name>B7AU63_9FIRM</name>
<dbReference type="STRING" id="483218.BACPEC_02252"/>
<dbReference type="InterPro" id="IPR002575">
    <property type="entry name" value="Aminoglycoside_PTrfase"/>
</dbReference>
<dbReference type="InterPro" id="IPR011009">
    <property type="entry name" value="Kinase-like_dom_sf"/>
</dbReference>